<keyword evidence="3" id="KW-1185">Reference proteome</keyword>
<evidence type="ECO:0000313" key="3">
    <source>
        <dbReference type="Proteomes" id="UP001165489"/>
    </source>
</evidence>
<gene>
    <name evidence="2" type="ORF">MM239_13705</name>
</gene>
<dbReference type="RefSeq" id="WP_241348822.1">
    <property type="nucleotide sequence ID" value="NZ_JAKZGP010000038.1"/>
</dbReference>
<sequence length="62" mass="6105">MEMVSGGNQCSNYDNALATTGMIVGALGLALATGGLGMIALASIGFGASYLSVLSCNGTKLF</sequence>
<proteinExistence type="predicted"/>
<evidence type="ECO:0000313" key="2">
    <source>
        <dbReference type="EMBL" id="MCH7410457.1"/>
    </source>
</evidence>
<organism evidence="2 3">
    <name type="scientific">Belliella filtrata</name>
    <dbReference type="NCBI Taxonomy" id="2923435"/>
    <lineage>
        <taxon>Bacteria</taxon>
        <taxon>Pseudomonadati</taxon>
        <taxon>Bacteroidota</taxon>
        <taxon>Cytophagia</taxon>
        <taxon>Cytophagales</taxon>
        <taxon>Cyclobacteriaceae</taxon>
        <taxon>Belliella</taxon>
    </lineage>
</organism>
<name>A0ABS9V202_9BACT</name>
<keyword evidence="1" id="KW-0472">Membrane</keyword>
<dbReference type="Proteomes" id="UP001165489">
    <property type="component" value="Unassembled WGS sequence"/>
</dbReference>
<accession>A0ABS9V202</accession>
<evidence type="ECO:0000256" key="1">
    <source>
        <dbReference type="SAM" id="Phobius"/>
    </source>
</evidence>
<comment type="caution">
    <text evidence="2">The sequence shown here is derived from an EMBL/GenBank/DDBJ whole genome shotgun (WGS) entry which is preliminary data.</text>
</comment>
<reference evidence="2" key="1">
    <citation type="submission" date="2022-03" db="EMBL/GenBank/DDBJ databases">
        <title>De novo assembled genomes of Belliella spp. (Cyclobacteriaceae) strains.</title>
        <authorList>
            <person name="Szabo A."/>
            <person name="Korponai K."/>
            <person name="Felfoldi T."/>
        </authorList>
    </citation>
    <scope>NUCLEOTIDE SEQUENCE</scope>
    <source>
        <strain evidence="2">DSM 111904</strain>
    </source>
</reference>
<feature type="transmembrane region" description="Helical" evidence="1">
    <location>
        <begin position="20"/>
        <end position="53"/>
    </location>
</feature>
<protein>
    <submittedName>
        <fullName evidence="2">Uncharacterized protein</fullName>
    </submittedName>
</protein>
<dbReference type="EMBL" id="JAKZGP010000038">
    <property type="protein sequence ID" value="MCH7410457.1"/>
    <property type="molecule type" value="Genomic_DNA"/>
</dbReference>
<keyword evidence="1" id="KW-0812">Transmembrane</keyword>
<keyword evidence="1" id="KW-1133">Transmembrane helix</keyword>